<name>A0ABN3Z891_BACA1</name>
<organism evidence="1 2">
    <name type="scientific">Bacillus atrophaeus (strain 1942)</name>
    <dbReference type="NCBI Taxonomy" id="720555"/>
    <lineage>
        <taxon>Bacteria</taxon>
        <taxon>Bacillati</taxon>
        <taxon>Bacillota</taxon>
        <taxon>Bacilli</taxon>
        <taxon>Bacillales</taxon>
        <taxon>Bacillaceae</taxon>
        <taxon>Bacillus</taxon>
    </lineage>
</organism>
<dbReference type="Proteomes" id="UP000006867">
    <property type="component" value="Chromosome"/>
</dbReference>
<proteinExistence type="predicted"/>
<evidence type="ECO:0000313" key="1">
    <source>
        <dbReference type="EMBL" id="ADP31780.1"/>
    </source>
</evidence>
<protein>
    <submittedName>
        <fullName evidence="1">Uncharacterized protein</fullName>
    </submittedName>
</protein>
<keyword evidence="2" id="KW-1185">Reference proteome</keyword>
<dbReference type="EMBL" id="CP002207">
    <property type="protein sequence ID" value="ADP31780.1"/>
    <property type="molecule type" value="Genomic_DNA"/>
</dbReference>
<sequence>MAMKMTEKTPAPFSKNSAACKRTHVWMSRHGKSFRTETPDSLTFPMCLSIGIYIAFKGKPLMIT</sequence>
<gene>
    <name evidence="1" type="ordered locus">BATR1942_04130</name>
</gene>
<reference evidence="1 2" key="1">
    <citation type="journal article" date="2011" name="Front. Microbiol.">
        <title>Genomic signatures of strain selection and enhancement in Bacillus atrophaeus var. globigii, a historical biowarfare simulant.</title>
        <authorList>
            <person name="Gibbons H.S."/>
            <person name="Broomall S.M."/>
            <person name="McNew L.A."/>
            <person name="Daligault H."/>
            <person name="Chapman C."/>
            <person name="Bruce D."/>
            <person name="Karavis M."/>
            <person name="Krepps M."/>
            <person name="McGregor P.A."/>
            <person name="Hong C."/>
            <person name="Park K.H."/>
            <person name="Akmal A."/>
            <person name="Feldman A."/>
            <person name="Lin J.S."/>
            <person name="Chang W.E."/>
            <person name="Higgs B.W."/>
            <person name="Demirev P."/>
            <person name="Lindquist J."/>
            <person name="Liem A."/>
            <person name="Fochler E."/>
            <person name="Read T.D."/>
            <person name="Tapia R."/>
            <person name="Johnson S."/>
            <person name="Bishop-Lilly K.A."/>
            <person name="Detter C."/>
            <person name="Han C."/>
            <person name="Sozhamannan S."/>
            <person name="Rosenzweig C.N."/>
            <person name="Skowronski E.W."/>
        </authorList>
    </citation>
    <scope>NUCLEOTIDE SEQUENCE [LARGE SCALE GENOMIC DNA]</scope>
    <source>
        <strain evidence="1 2">1942</strain>
    </source>
</reference>
<accession>A0ABN3Z891</accession>
<evidence type="ECO:0000313" key="2">
    <source>
        <dbReference type="Proteomes" id="UP000006867"/>
    </source>
</evidence>